<dbReference type="AlphaFoldDB" id="A0A8H7Y0B1"/>
<feature type="region of interest" description="Disordered" evidence="1">
    <location>
        <begin position="607"/>
        <end position="637"/>
    </location>
</feature>
<evidence type="ECO:0000256" key="1">
    <source>
        <dbReference type="SAM" id="MobiDB-lite"/>
    </source>
</evidence>
<reference evidence="3" key="1">
    <citation type="submission" date="2021-02" db="EMBL/GenBank/DDBJ databases">
        <title>Psilocybe cubensis genome.</title>
        <authorList>
            <person name="Mckernan K.J."/>
            <person name="Crawford S."/>
            <person name="Trippe A."/>
            <person name="Kane L.T."/>
            <person name="Mclaughlin S."/>
        </authorList>
    </citation>
    <scope>NUCLEOTIDE SEQUENCE [LARGE SCALE GENOMIC DNA]</scope>
    <source>
        <strain evidence="3">MGC-MH-2018</strain>
    </source>
</reference>
<gene>
    <name evidence="3" type="ORF">JR316_003410</name>
</gene>
<evidence type="ECO:0000256" key="2">
    <source>
        <dbReference type="SAM" id="Phobius"/>
    </source>
</evidence>
<feature type="compositionally biased region" description="Basic and acidic residues" evidence="1">
    <location>
        <begin position="376"/>
        <end position="414"/>
    </location>
</feature>
<feature type="compositionally biased region" description="Basic and acidic residues" evidence="1">
    <location>
        <begin position="607"/>
        <end position="621"/>
    </location>
</feature>
<comment type="caution">
    <text evidence="3">The sequence shown here is derived from an EMBL/GenBank/DDBJ whole genome shotgun (WGS) entry which is preliminary data.</text>
</comment>
<name>A0A8H7Y0B1_PSICU</name>
<feature type="region of interest" description="Disordered" evidence="1">
    <location>
        <begin position="351"/>
        <end position="414"/>
    </location>
</feature>
<accession>A0A8H7Y0B1</accession>
<feature type="region of interest" description="Disordered" evidence="1">
    <location>
        <begin position="17"/>
        <end position="71"/>
    </location>
</feature>
<proteinExistence type="predicted"/>
<keyword evidence="2" id="KW-0472">Membrane</keyword>
<dbReference type="EMBL" id="JAFIQS010000003">
    <property type="protein sequence ID" value="KAG5171325.1"/>
    <property type="molecule type" value="Genomic_DNA"/>
</dbReference>
<feature type="compositionally biased region" description="Basic and acidic residues" evidence="1">
    <location>
        <begin position="46"/>
        <end position="58"/>
    </location>
</feature>
<organism evidence="3">
    <name type="scientific">Psilocybe cubensis</name>
    <name type="common">Psychedelic mushroom</name>
    <name type="synonym">Stropharia cubensis</name>
    <dbReference type="NCBI Taxonomy" id="181762"/>
    <lineage>
        <taxon>Eukaryota</taxon>
        <taxon>Fungi</taxon>
        <taxon>Dikarya</taxon>
        <taxon>Basidiomycota</taxon>
        <taxon>Agaricomycotina</taxon>
        <taxon>Agaricomycetes</taxon>
        <taxon>Agaricomycetidae</taxon>
        <taxon>Agaricales</taxon>
        <taxon>Agaricineae</taxon>
        <taxon>Strophariaceae</taxon>
        <taxon>Psilocybe</taxon>
    </lineage>
</organism>
<evidence type="ECO:0000313" key="3">
    <source>
        <dbReference type="EMBL" id="KAG5171325.1"/>
    </source>
</evidence>
<feature type="compositionally biased region" description="Polar residues" evidence="1">
    <location>
        <begin position="351"/>
        <end position="375"/>
    </location>
</feature>
<protein>
    <recommendedName>
        <fullName evidence="4">Transmembrane protein</fullName>
    </recommendedName>
</protein>
<sequence length="670" mass="72915">MPSRRRTRRVARPVMRFSQRINAARHQKSKPQGSHKPRLVRRLRRKLENTRTRSKPNDLHVSSHTNKNTPLKISAVRVPHSDTIAAVSRSTTFYGVAAAEITAIPIPLQQTSTNVTNTVGAGSPLLGAISSDIIITGTPAPTTPTLVTRPSKLTPARATFSALPPLLSALLPSSTVTTTEFTRVSFPSETLQLNPSSSSQPENIKSHQITVVVIVLLSVGSALLLLGVCLIVKICTRPTRQPRPTPSLPVMKDVEADEDYLETVESPLFGGEARMSSMAGNNAPTWNWIQYPHAPEVQSHATRASQDVSSCPRALNYPIQHPAPVADTTPLAHENGIVFAQSSQNVPNATATTNKRFSTSSNLFGKTSIDSAPQSNEDRQETQFTADGHDIMKRSKSKASDRRSRQIEAKKQRESTSSFVGLAYDSADVASPAQVEYIQPQDTPVAENFEGRAKVRSGYFAAGAYPRISTLPSATYSIATATRINVAQRNSFSKEKFSLQRSNSKRIRDTQALTYALGLASPKTDAVYGVTSPQPTIYPDDSMSVVEARRPKKRGAMADKRTVEPVPDVPVILPTQMVGSKSNGSLTSMNFGASQMSLTNLVLEQASEQHEPQVHKTDKPPRVPSPPPLPSLTQMALAHSNPEAYANYRSPTYSLYGLYEGVSDRKSVVR</sequence>
<keyword evidence="2" id="KW-1133">Transmembrane helix</keyword>
<feature type="transmembrane region" description="Helical" evidence="2">
    <location>
        <begin position="209"/>
        <end position="234"/>
    </location>
</feature>
<evidence type="ECO:0008006" key="4">
    <source>
        <dbReference type="Google" id="ProtNLM"/>
    </source>
</evidence>
<feature type="compositionally biased region" description="Polar residues" evidence="1">
    <location>
        <begin position="60"/>
        <end position="71"/>
    </location>
</feature>
<feature type="compositionally biased region" description="Basic residues" evidence="1">
    <location>
        <begin position="23"/>
        <end position="45"/>
    </location>
</feature>
<keyword evidence="2" id="KW-0812">Transmembrane</keyword>